<gene>
    <name evidence="1" type="ORF">QFW96_12085</name>
</gene>
<dbReference type="Proteomes" id="UP001237595">
    <property type="component" value="Unassembled WGS sequence"/>
</dbReference>
<proteinExistence type="predicted"/>
<accession>A0ABT6PMX5</accession>
<comment type="caution">
    <text evidence="1">The sequence shown here is derived from an EMBL/GenBank/DDBJ whole genome shotgun (WGS) entry which is preliminary data.</text>
</comment>
<name>A0ABT6PMX5_9PSEU</name>
<organism evidence="1 2">
    <name type="scientific">Saccharopolyspora ipomoeae</name>
    <dbReference type="NCBI Taxonomy" id="3042027"/>
    <lineage>
        <taxon>Bacteria</taxon>
        <taxon>Bacillati</taxon>
        <taxon>Actinomycetota</taxon>
        <taxon>Actinomycetes</taxon>
        <taxon>Pseudonocardiales</taxon>
        <taxon>Pseudonocardiaceae</taxon>
        <taxon>Saccharopolyspora</taxon>
    </lineage>
</organism>
<evidence type="ECO:0000313" key="1">
    <source>
        <dbReference type="EMBL" id="MDI2029358.1"/>
    </source>
</evidence>
<sequence>MLIRIRPDLRTANSAIADGSMQKALQRAHEQLKPEASYFLPQDGKRTALFICDLQDESQLVGMLDQFFTHLEAQVDVYPVMTFDDLRAGFAQLDDR</sequence>
<protein>
    <recommendedName>
        <fullName evidence="3">DUF3303 domain-containing protein</fullName>
    </recommendedName>
</protein>
<dbReference type="EMBL" id="JASAOF010000005">
    <property type="protein sequence ID" value="MDI2029358.1"/>
    <property type="molecule type" value="Genomic_DNA"/>
</dbReference>
<keyword evidence="2" id="KW-1185">Reference proteome</keyword>
<reference evidence="1 2" key="1">
    <citation type="submission" date="2023-04" db="EMBL/GenBank/DDBJ databases">
        <title>Draft genome sequence of Saccharopolyspora sp. TS4A08 isolated from sweet potato rhizospheric soil.</title>
        <authorList>
            <person name="Suksaard P."/>
            <person name="Duangmal K."/>
        </authorList>
    </citation>
    <scope>NUCLEOTIDE SEQUENCE [LARGE SCALE GENOMIC DNA]</scope>
    <source>
        <strain evidence="1 2">TS4A08</strain>
    </source>
</reference>
<dbReference type="RefSeq" id="WP_281455677.1">
    <property type="nucleotide sequence ID" value="NZ_JASAOF010000005.1"/>
</dbReference>
<evidence type="ECO:0000313" key="2">
    <source>
        <dbReference type="Proteomes" id="UP001237595"/>
    </source>
</evidence>
<evidence type="ECO:0008006" key="3">
    <source>
        <dbReference type="Google" id="ProtNLM"/>
    </source>
</evidence>